<feature type="repeat" description="ANK" evidence="3">
    <location>
        <begin position="269"/>
        <end position="301"/>
    </location>
</feature>
<evidence type="ECO:0000313" key="5">
    <source>
        <dbReference type="Proteomes" id="UP000750711"/>
    </source>
</evidence>
<name>A0A9P8LD46_9PEZI</name>
<dbReference type="PROSITE" id="PS50297">
    <property type="entry name" value="ANK_REP_REGION"/>
    <property type="match status" value="2"/>
</dbReference>
<evidence type="ECO:0000256" key="1">
    <source>
        <dbReference type="ARBA" id="ARBA00022737"/>
    </source>
</evidence>
<feature type="repeat" description="ANK" evidence="3">
    <location>
        <begin position="201"/>
        <end position="233"/>
    </location>
</feature>
<sequence length="372" mass="41430">MSLVVLVGTIASIGKEAAEFCRALEGAPEQLRSVSAKVTCFRSLLEQLQQICAELIENNQNLPPSELERLEGDVLAVKELFRNRKASPDDMTHDGWTPLAHAIESGSFELCEYLLDCGADPNSLFGTFQTTPLQWAFRQHMLDISRLLLRRGASVEELDARGWTCLFYLWSGRGKQTKPKTDFLKMISCDNVYSFRVLDSGGWSALHRAAGLGTAQDISLLVRYGARTNVQVPPLQWTPLHYATILQNGPVISELVSHFNVSVDTQDARGWAPLHIAAWCGAGPTMKLLLDLGANIYSLSKPSVFCVPKSLQNRSFIPYEAARDAGLDQCKAFVEALRHVKAKRTETYCKTEVGEDRLYIDGDTFWDTEEVL</sequence>
<dbReference type="Proteomes" id="UP000750711">
    <property type="component" value="Unassembled WGS sequence"/>
</dbReference>
<evidence type="ECO:0000256" key="2">
    <source>
        <dbReference type="ARBA" id="ARBA00023043"/>
    </source>
</evidence>
<dbReference type="EMBL" id="JAGHQM010000461">
    <property type="protein sequence ID" value="KAH0560050.1"/>
    <property type="molecule type" value="Genomic_DNA"/>
</dbReference>
<protein>
    <recommendedName>
        <fullName evidence="6">Ankyrin repeat protein</fullName>
    </recommendedName>
</protein>
<evidence type="ECO:0000256" key="3">
    <source>
        <dbReference type="PROSITE-ProRule" id="PRU00023"/>
    </source>
</evidence>
<organism evidence="4 5">
    <name type="scientific">Trichoglossum hirsutum</name>
    <dbReference type="NCBI Taxonomy" id="265104"/>
    <lineage>
        <taxon>Eukaryota</taxon>
        <taxon>Fungi</taxon>
        <taxon>Dikarya</taxon>
        <taxon>Ascomycota</taxon>
        <taxon>Pezizomycotina</taxon>
        <taxon>Geoglossomycetes</taxon>
        <taxon>Geoglossales</taxon>
        <taxon>Geoglossaceae</taxon>
        <taxon>Trichoglossum</taxon>
    </lineage>
</organism>
<feature type="repeat" description="ANK" evidence="3">
    <location>
        <begin position="94"/>
        <end position="122"/>
    </location>
</feature>
<dbReference type="InterPro" id="IPR036770">
    <property type="entry name" value="Ankyrin_rpt-contain_sf"/>
</dbReference>
<dbReference type="InterPro" id="IPR002110">
    <property type="entry name" value="Ankyrin_rpt"/>
</dbReference>
<dbReference type="PROSITE" id="PS50088">
    <property type="entry name" value="ANK_REPEAT"/>
    <property type="match status" value="4"/>
</dbReference>
<gene>
    <name evidence="4" type="ORF">GP486_003429</name>
</gene>
<evidence type="ECO:0000313" key="4">
    <source>
        <dbReference type="EMBL" id="KAH0560050.1"/>
    </source>
</evidence>
<accession>A0A9P8LD46</accession>
<dbReference type="PANTHER" id="PTHR24171">
    <property type="entry name" value="ANKYRIN REPEAT DOMAIN-CONTAINING PROTEIN 39-RELATED"/>
    <property type="match status" value="1"/>
</dbReference>
<keyword evidence="2 3" id="KW-0040">ANK repeat</keyword>
<feature type="repeat" description="ANK" evidence="3">
    <location>
        <begin position="128"/>
        <end position="160"/>
    </location>
</feature>
<comment type="caution">
    <text evidence="4">The sequence shown here is derived from an EMBL/GenBank/DDBJ whole genome shotgun (WGS) entry which is preliminary data.</text>
</comment>
<keyword evidence="5" id="KW-1185">Reference proteome</keyword>
<dbReference type="Gene3D" id="1.25.40.20">
    <property type="entry name" value="Ankyrin repeat-containing domain"/>
    <property type="match status" value="2"/>
</dbReference>
<reference evidence="4" key="1">
    <citation type="submission" date="2021-03" db="EMBL/GenBank/DDBJ databases">
        <title>Comparative genomics and phylogenomic investigation of the class Geoglossomycetes provide insights into ecological specialization and systematics.</title>
        <authorList>
            <person name="Melie T."/>
            <person name="Pirro S."/>
            <person name="Miller A.N."/>
            <person name="Quandt A."/>
        </authorList>
    </citation>
    <scope>NUCLEOTIDE SEQUENCE</scope>
    <source>
        <strain evidence="4">CAQ_001_2017</strain>
    </source>
</reference>
<evidence type="ECO:0008006" key="6">
    <source>
        <dbReference type="Google" id="ProtNLM"/>
    </source>
</evidence>
<proteinExistence type="predicted"/>
<dbReference type="SMART" id="SM00248">
    <property type="entry name" value="ANK"/>
    <property type="match status" value="5"/>
</dbReference>
<dbReference type="SUPFAM" id="SSF48403">
    <property type="entry name" value="Ankyrin repeat"/>
    <property type="match status" value="1"/>
</dbReference>
<dbReference type="AlphaFoldDB" id="A0A9P8LD46"/>
<keyword evidence="1" id="KW-0677">Repeat</keyword>
<dbReference type="Pfam" id="PF12796">
    <property type="entry name" value="Ank_2"/>
    <property type="match status" value="2"/>
</dbReference>